<evidence type="ECO:0000313" key="1">
    <source>
        <dbReference type="EMBL" id="GAA0540269.1"/>
    </source>
</evidence>
<reference evidence="1" key="2">
    <citation type="submission" date="2023-12" db="EMBL/GenBank/DDBJ databases">
        <authorList>
            <person name="Sun Q."/>
            <person name="Inoue M."/>
        </authorList>
    </citation>
    <scope>NUCLEOTIDE SEQUENCE</scope>
    <source>
        <strain evidence="1">JCM 14265</strain>
    </source>
</reference>
<protein>
    <submittedName>
        <fullName evidence="1">Uncharacterized protein</fullName>
    </submittedName>
</protein>
<reference evidence="2 4" key="3">
    <citation type="submission" date="2024-06" db="EMBL/GenBank/DDBJ databases">
        <title>Halorubrum miltondacostae sp. nov., a potential PHA producer isolated from an inland solar saltern in Rio Maior, Portugal.</title>
        <authorList>
            <person name="Albuquerque L."/>
            <person name="Viver T."/>
            <person name="Barroso C."/>
            <person name="Claudino R."/>
            <person name="Galvan M."/>
            <person name="Simoes G."/>
            <person name="Lobo Da Cunha A."/>
            <person name="Egas C."/>
        </authorList>
    </citation>
    <scope>NUCLEOTIDE SEQUENCE [LARGE SCALE GENOMIC DNA]</scope>
    <source>
        <strain evidence="2 4">DSM 18646</strain>
    </source>
</reference>
<keyword evidence="4" id="KW-1185">Reference proteome</keyword>
<sequence length="128" mass="13746">MKRRQAVTVAVGLSAGLAGCSGFRSGDGGVDLTVFNQAAVPYTVEVELLGEGSSESAARAYGTTLDVEPNGEQTREAVAEAGRYLVRYRVYERDSELTDQDHVHYIPSGDGSESLTFDVQETGVLTRR</sequence>
<dbReference type="RefSeq" id="WP_343777851.1">
    <property type="nucleotide sequence ID" value="NZ_BAAADQ010000005.1"/>
</dbReference>
<dbReference type="EMBL" id="JBEDNW010000010">
    <property type="protein sequence ID" value="MEZ3168684.1"/>
    <property type="molecule type" value="Genomic_DNA"/>
</dbReference>
<evidence type="ECO:0000313" key="4">
    <source>
        <dbReference type="Proteomes" id="UP001567571"/>
    </source>
</evidence>
<dbReference type="Proteomes" id="UP001567571">
    <property type="component" value="Unassembled WGS sequence"/>
</dbReference>
<dbReference type="EMBL" id="BAAADQ010000005">
    <property type="protein sequence ID" value="GAA0540269.1"/>
    <property type="molecule type" value="Genomic_DNA"/>
</dbReference>
<dbReference type="AlphaFoldDB" id="A0AAV3SS76"/>
<dbReference type="Proteomes" id="UP001501425">
    <property type="component" value="Unassembled WGS sequence"/>
</dbReference>
<evidence type="ECO:0000313" key="3">
    <source>
        <dbReference type="Proteomes" id="UP001501425"/>
    </source>
</evidence>
<reference evidence="1" key="1">
    <citation type="journal article" date="2014" name="Int. J. Syst. Evol. Microbiol.">
        <title>Complete genome sequence of Corynebacterium casei LMG S-19264T (=DSM 44701T), isolated from a smear-ripened cheese.</title>
        <authorList>
            <consortium name="US DOE Joint Genome Institute (JGI-PGF)"/>
            <person name="Walter F."/>
            <person name="Albersmeier A."/>
            <person name="Kalinowski J."/>
            <person name="Ruckert C."/>
        </authorList>
    </citation>
    <scope>NUCLEOTIDE SEQUENCE</scope>
    <source>
        <strain evidence="1">JCM 14265</strain>
    </source>
</reference>
<dbReference type="PROSITE" id="PS51257">
    <property type="entry name" value="PROKAR_LIPOPROTEIN"/>
    <property type="match status" value="1"/>
</dbReference>
<accession>A0AAV3SS76</accession>
<organism evidence="1 3">
    <name type="scientific">Halorubrum ejinorense</name>
    <dbReference type="NCBI Taxonomy" id="425309"/>
    <lineage>
        <taxon>Archaea</taxon>
        <taxon>Methanobacteriati</taxon>
        <taxon>Methanobacteriota</taxon>
        <taxon>Stenosarchaea group</taxon>
        <taxon>Halobacteria</taxon>
        <taxon>Halobacteriales</taxon>
        <taxon>Haloferacaceae</taxon>
        <taxon>Halorubrum</taxon>
    </lineage>
</organism>
<evidence type="ECO:0000313" key="2">
    <source>
        <dbReference type="EMBL" id="MEZ3168684.1"/>
    </source>
</evidence>
<proteinExistence type="predicted"/>
<comment type="caution">
    <text evidence="1">The sequence shown here is derived from an EMBL/GenBank/DDBJ whole genome shotgun (WGS) entry which is preliminary data.</text>
</comment>
<gene>
    <name evidence="2" type="ORF">ABNG02_15315</name>
    <name evidence="1" type="ORF">GCM10008994_14240</name>
</gene>
<name>A0AAV3SS76_9EURY</name>